<dbReference type="EMBL" id="JAWDGP010001264">
    <property type="protein sequence ID" value="KAK3793248.1"/>
    <property type="molecule type" value="Genomic_DNA"/>
</dbReference>
<accession>A0AAE1ASU9</accession>
<proteinExistence type="predicted"/>
<protein>
    <submittedName>
        <fullName evidence="1">Uncharacterized protein</fullName>
    </submittedName>
</protein>
<keyword evidence="2" id="KW-1185">Reference proteome</keyword>
<dbReference type="AlphaFoldDB" id="A0AAE1ASU9"/>
<organism evidence="1 2">
    <name type="scientific">Elysia crispata</name>
    <name type="common">lettuce slug</name>
    <dbReference type="NCBI Taxonomy" id="231223"/>
    <lineage>
        <taxon>Eukaryota</taxon>
        <taxon>Metazoa</taxon>
        <taxon>Spiralia</taxon>
        <taxon>Lophotrochozoa</taxon>
        <taxon>Mollusca</taxon>
        <taxon>Gastropoda</taxon>
        <taxon>Heterobranchia</taxon>
        <taxon>Euthyneura</taxon>
        <taxon>Panpulmonata</taxon>
        <taxon>Sacoglossa</taxon>
        <taxon>Placobranchoidea</taxon>
        <taxon>Plakobranchidae</taxon>
        <taxon>Elysia</taxon>
    </lineage>
</organism>
<sequence>MELYYIIVEEKQRVQCTQVPGSRHVRSLISPTRRTASMMLLDRVELEPDSPASPIRLDIARAGCGEAAESQMNLQQSWRAEFVKMCLPVNIGDIWDRHGKVVELVFSVMALVSNQILQERNTETLRVASGKYHWWGREMGCRSVVGGQAI</sequence>
<evidence type="ECO:0000313" key="2">
    <source>
        <dbReference type="Proteomes" id="UP001283361"/>
    </source>
</evidence>
<gene>
    <name evidence="1" type="ORF">RRG08_014726</name>
</gene>
<name>A0AAE1ASU9_9GAST</name>
<evidence type="ECO:0000313" key="1">
    <source>
        <dbReference type="EMBL" id="KAK3793248.1"/>
    </source>
</evidence>
<reference evidence="1" key="1">
    <citation type="journal article" date="2023" name="G3 (Bethesda)">
        <title>A reference genome for the long-term kleptoplast-retaining sea slug Elysia crispata morphotype clarki.</title>
        <authorList>
            <person name="Eastman K.E."/>
            <person name="Pendleton A.L."/>
            <person name="Shaikh M.A."/>
            <person name="Suttiyut T."/>
            <person name="Ogas R."/>
            <person name="Tomko P."/>
            <person name="Gavelis G."/>
            <person name="Widhalm J.R."/>
            <person name="Wisecaver J.H."/>
        </authorList>
    </citation>
    <scope>NUCLEOTIDE SEQUENCE</scope>
    <source>
        <strain evidence="1">ECLA1</strain>
    </source>
</reference>
<dbReference type="Proteomes" id="UP001283361">
    <property type="component" value="Unassembled WGS sequence"/>
</dbReference>
<comment type="caution">
    <text evidence="1">The sequence shown here is derived from an EMBL/GenBank/DDBJ whole genome shotgun (WGS) entry which is preliminary data.</text>
</comment>